<reference evidence="6 7" key="1">
    <citation type="submission" date="2016-10" db="EMBL/GenBank/DDBJ databases">
        <authorList>
            <person name="de Groot N.N."/>
        </authorList>
    </citation>
    <scope>NUCLEOTIDE SEQUENCE [LARGE SCALE GENOMIC DNA]</scope>
    <source>
        <strain evidence="6 7">DSM 43357</strain>
    </source>
</reference>
<dbReference type="InterPro" id="IPR045851">
    <property type="entry name" value="AMP-bd_C_sf"/>
</dbReference>
<dbReference type="InterPro" id="IPR020845">
    <property type="entry name" value="AMP-binding_CS"/>
</dbReference>
<dbReference type="SMART" id="SM00823">
    <property type="entry name" value="PKS_PP"/>
    <property type="match status" value="2"/>
</dbReference>
<dbReference type="GO" id="GO:0072330">
    <property type="term" value="P:monocarboxylic acid biosynthetic process"/>
    <property type="evidence" value="ECO:0007669"/>
    <property type="project" value="UniProtKB-ARBA"/>
</dbReference>
<dbReference type="Pfam" id="PF13193">
    <property type="entry name" value="AMP-binding_C"/>
    <property type="match status" value="2"/>
</dbReference>
<dbReference type="InterPro" id="IPR000873">
    <property type="entry name" value="AMP-dep_synth/lig_dom"/>
</dbReference>
<gene>
    <name evidence="6" type="ORF">SAMN05660976_00695</name>
</gene>
<dbReference type="PROSITE" id="PS00455">
    <property type="entry name" value="AMP_BINDING"/>
    <property type="match status" value="2"/>
</dbReference>
<protein>
    <submittedName>
        <fullName evidence="6">Amino acid adenylation domain-containing protein</fullName>
    </submittedName>
</protein>
<dbReference type="SUPFAM" id="SSF47336">
    <property type="entry name" value="ACP-like"/>
    <property type="match status" value="2"/>
</dbReference>
<dbReference type="CDD" id="cd19540">
    <property type="entry name" value="LCL_NRPS-like"/>
    <property type="match status" value="1"/>
</dbReference>
<sequence>MTGQGGGLSVFPLSSIQRQFWLMSQLDGPTPAHTISVALRLVGDLRVDALRACVGDLVDRHETLRTVIRTRQGEPLQLVLPRQSVDVPVTDLTGRSAAEVETYCVEIVNRPFDLARGPLLRAELVRSGPAEHVLVFALHHIAGDMWSLGVLTKELSALYEARLTGTEPALPPLGLAYGDYATWQRDLLAGPAMGPLVDYWRAALDGAPELLTLPWDRPRPVRQSGRGERVPLRVTAPVGDLCRRAGATPYMVFLAAFAVLLGRQAGQDDVTIATAVANRGRQTESLVGCLLNLLVMRARLDGSATFLDLLAQVRTTVLEAFEHKDMPFDRLVEELAPRRAAGHNPLAQAMLVVHNADVPAPSLTGLSASVVDLPLTSTQLDLNVQLWERDGQFTGFLEWDADLFDRETMLLLADQFTCLVDRAVADPGRPVAALDPLGEQERERIVTEWSGSARALSPATIPELFSQVVAEKPDQIAVTCGARSFTYAELGARVSATAGWLAERGVGPESRVVVTLPKSVDLVVAMLGVLKAGGVYVPVDPAYPESRQVQLMDDARPDLVLEALDPAGGDWPEIPPSPGGIAYIIYTSGSSGTPKGVAVTHEAVVNMVLDYVDRLEVSGDSVLLQVVSANFDVSVADVLIALLGGARLVLREGEGPFAGEEVADVLAAEAVTHCMMPPTLLATLPERDLPALRHLVVGGEVCPPGLATRWARGRALHNAYGPTETAVMVAMGPLPGTRSTPPLGRTSANVRAYVLDDRLRPVPVGVTGELYLGGVQLARGYWDRPGPTAERFVADPFGRPGERLYRTGDLVRWCADGSLSFAGRADRQLKVQGLRVEPGEIEAALCGHPDVEHAAVTLFDNGPGDRRLVGYVVPEVPDDVRDHLSRLLPGHMVPAHFVALADLPMTANGKVDHAALPEPDLTAPGPAADPSPGSAHEEIMAGIFAETLGLARVGRNDNFFELGGHSLLATRLISRVRSVLGVELSIRDLMDRPTIAGLAGAALRADVGRPLLRVAERPEVVPLSLAQTRLWFLNRLEGMSAAYNMPTTLRLTGDLDPDALAEAIGDLVRRHEVLRTTFPETAGVPRQEVAAEPSFPFEVTEISEERLAEAVGAASAIGFDLTSEPPIRVHLFVLAPDVHVLLVVVHHIAGDAWSMAPLARDVATAYDARRAGRPVVWQSEPVQYADYALWQRDLLGDADDPGSPMARQLDHWKSALAGLPEEIELPMDRPRSAVASYLGDSVTFTLPAPLHADLLALARRSQVTLFMVLQAGFATLLTRLGAGTDLPIGTPVAGRTDDALEGAVGFFVNTLVLRTDTSGDPSFADLLARVREADLSAFANQDLPFDRLVEELQPSRSLARHPLFQVMIIQQNAGGAELDIPGLTIDVETGAFNVANFDLSVEFVERRNAAGEPDGIQATLEFSVDLLDRGTAERWSAWLVRLLAAVAADPGRPIGDHELLGEHERAQLLVHWNRTDGPIPDERVHRLIEARARLTPDAIAVEHGTERLTYHRLNALANRLARRLRETGAGPESLIGICAPPSPGFVAAFLAVLKAGAAALPLDPAQPQGRLAAITGAAGAEVVLTVTEHAGRFPGRHLLLLDGDWPDGPDGDLDVPVHPLNLAAVFHTSGSTGEPKGAMFVHEALTNYTLAMIDEFALTCDDRILQLASIGFDVVLEELLPTLAAGATVVLPVGDVLTGEVDLARYLADEAVTGLELPTAYWHEWVRSLAAAGAKAPGTLRFVAIAGERVLPARLQEWQQLGTDLIHVYGLTEVTCTSTAHLLPAGAPAPAGLPIGRPLRNTRLYVLDERLRPVPPGVTGELYAGGAGLDRGYLRRPALTAARFVADPFGPPGARLYRTGDLVRWLADGSLEFVGRTDHQVKIRGYRVELGEIESALAQHPAVRHVVAMVREDRPGDKTLVAYVTTQGDVDAAGLRSFAAQLLPAYMVPSVIMLVERFPLNANGKVDRAALPAPRQDESRVVAARTPVEERLVALVGEVLGVPVLGVHDGFFDLGGHSLLVMRLASLVREELGVDLPLRVYFESPTVAELALRVVQAQAERMGEDELERLLAELEAGG</sequence>
<dbReference type="GO" id="GO:0005829">
    <property type="term" value="C:cytosol"/>
    <property type="evidence" value="ECO:0007669"/>
    <property type="project" value="TreeGrafter"/>
</dbReference>
<dbReference type="SUPFAM" id="SSF56801">
    <property type="entry name" value="Acetyl-CoA synthetase-like"/>
    <property type="match status" value="2"/>
</dbReference>
<dbReference type="InterPro" id="IPR042099">
    <property type="entry name" value="ANL_N_sf"/>
</dbReference>
<keyword evidence="3" id="KW-0597">Phosphoprotein</keyword>
<dbReference type="PANTHER" id="PTHR45527">
    <property type="entry name" value="NONRIBOSOMAL PEPTIDE SYNTHETASE"/>
    <property type="match status" value="1"/>
</dbReference>
<evidence type="ECO:0000256" key="3">
    <source>
        <dbReference type="ARBA" id="ARBA00022553"/>
    </source>
</evidence>
<dbReference type="GO" id="GO:0008610">
    <property type="term" value="P:lipid biosynthetic process"/>
    <property type="evidence" value="ECO:0007669"/>
    <property type="project" value="UniProtKB-ARBA"/>
</dbReference>
<dbReference type="InterPro" id="IPR009081">
    <property type="entry name" value="PP-bd_ACP"/>
</dbReference>
<evidence type="ECO:0000256" key="2">
    <source>
        <dbReference type="ARBA" id="ARBA00022450"/>
    </source>
</evidence>
<evidence type="ECO:0000259" key="5">
    <source>
        <dbReference type="PROSITE" id="PS50075"/>
    </source>
</evidence>
<dbReference type="CDD" id="cd19531">
    <property type="entry name" value="LCL_NRPS-like"/>
    <property type="match status" value="1"/>
</dbReference>
<dbReference type="STRING" id="46177.SAMN05660976_00695"/>
<evidence type="ECO:0000256" key="4">
    <source>
        <dbReference type="SAM" id="MobiDB-lite"/>
    </source>
</evidence>
<dbReference type="PANTHER" id="PTHR45527:SF1">
    <property type="entry name" value="FATTY ACID SYNTHASE"/>
    <property type="match status" value="1"/>
</dbReference>
<dbReference type="FunFam" id="3.30.300.30:FF:000010">
    <property type="entry name" value="Enterobactin synthetase component F"/>
    <property type="match status" value="1"/>
</dbReference>
<dbReference type="Pfam" id="PF00668">
    <property type="entry name" value="Condensation"/>
    <property type="match status" value="2"/>
</dbReference>
<dbReference type="Gene3D" id="1.10.1200.10">
    <property type="entry name" value="ACP-like"/>
    <property type="match status" value="1"/>
</dbReference>
<feature type="domain" description="Carrier" evidence="5">
    <location>
        <begin position="1983"/>
        <end position="2058"/>
    </location>
</feature>
<dbReference type="InterPro" id="IPR010071">
    <property type="entry name" value="AA_adenyl_dom"/>
</dbReference>
<keyword evidence="7" id="KW-1185">Reference proteome</keyword>
<dbReference type="Gene3D" id="3.40.50.980">
    <property type="match status" value="2"/>
</dbReference>
<name>A0A1H7I5B4_9ACTN</name>
<dbReference type="NCBIfam" id="TIGR01733">
    <property type="entry name" value="AA-adenyl-dom"/>
    <property type="match status" value="2"/>
</dbReference>
<feature type="compositionally biased region" description="Low complexity" evidence="4">
    <location>
        <begin position="923"/>
        <end position="934"/>
    </location>
</feature>
<dbReference type="RefSeq" id="WP_091098192.1">
    <property type="nucleotide sequence ID" value="NZ_FOBF01000002.1"/>
</dbReference>
<evidence type="ECO:0000313" key="6">
    <source>
        <dbReference type="EMBL" id="SEK57709.1"/>
    </source>
</evidence>
<dbReference type="Gene3D" id="2.30.38.10">
    <property type="entry name" value="Luciferase, Domain 3"/>
    <property type="match status" value="1"/>
</dbReference>
<dbReference type="Pfam" id="PF00550">
    <property type="entry name" value="PP-binding"/>
    <property type="match status" value="2"/>
</dbReference>
<proteinExistence type="predicted"/>
<dbReference type="Gene3D" id="3.40.50.12780">
    <property type="entry name" value="N-terminal domain of ligase-like"/>
    <property type="match status" value="1"/>
</dbReference>
<dbReference type="GO" id="GO:0043041">
    <property type="term" value="P:amino acid activation for nonribosomal peptide biosynthetic process"/>
    <property type="evidence" value="ECO:0007669"/>
    <property type="project" value="TreeGrafter"/>
</dbReference>
<dbReference type="OrthoDB" id="3802848at2"/>
<dbReference type="SUPFAM" id="SSF52777">
    <property type="entry name" value="CoA-dependent acyltransferases"/>
    <property type="match status" value="4"/>
</dbReference>
<dbReference type="Gene3D" id="3.30.559.10">
    <property type="entry name" value="Chloramphenicol acetyltransferase-like domain"/>
    <property type="match status" value="2"/>
</dbReference>
<dbReference type="PROSITE" id="PS00012">
    <property type="entry name" value="PHOSPHOPANTETHEINE"/>
    <property type="match status" value="2"/>
</dbReference>
<comment type="cofactor">
    <cofactor evidence="1">
        <name>pantetheine 4'-phosphate</name>
        <dbReference type="ChEBI" id="CHEBI:47942"/>
    </cofactor>
</comment>
<dbReference type="CDD" id="cd05930">
    <property type="entry name" value="A_NRPS"/>
    <property type="match status" value="1"/>
</dbReference>
<dbReference type="GO" id="GO:0003824">
    <property type="term" value="F:catalytic activity"/>
    <property type="evidence" value="ECO:0007669"/>
    <property type="project" value="InterPro"/>
</dbReference>
<dbReference type="GO" id="GO:0044550">
    <property type="term" value="P:secondary metabolite biosynthetic process"/>
    <property type="evidence" value="ECO:0007669"/>
    <property type="project" value="TreeGrafter"/>
</dbReference>
<dbReference type="EMBL" id="FOBF01000002">
    <property type="protein sequence ID" value="SEK57709.1"/>
    <property type="molecule type" value="Genomic_DNA"/>
</dbReference>
<feature type="domain" description="Carrier" evidence="5">
    <location>
        <begin position="931"/>
        <end position="1006"/>
    </location>
</feature>
<dbReference type="Gene3D" id="3.30.559.30">
    <property type="entry name" value="Nonribosomal peptide synthetase, condensation domain"/>
    <property type="match status" value="2"/>
</dbReference>
<dbReference type="Gene3D" id="3.30.300.30">
    <property type="match status" value="2"/>
</dbReference>
<dbReference type="FunFam" id="2.30.38.10:FF:000001">
    <property type="entry name" value="Non-ribosomal peptide synthetase PvdI"/>
    <property type="match status" value="2"/>
</dbReference>
<dbReference type="InterPro" id="IPR029058">
    <property type="entry name" value="AB_hydrolase_fold"/>
</dbReference>
<dbReference type="FunFam" id="1.10.1200.10:FF:000016">
    <property type="entry name" value="Non-ribosomal peptide synthase"/>
    <property type="match status" value="2"/>
</dbReference>
<dbReference type="Proteomes" id="UP000198953">
    <property type="component" value="Unassembled WGS sequence"/>
</dbReference>
<dbReference type="Pfam" id="PF00501">
    <property type="entry name" value="AMP-binding"/>
    <property type="match status" value="2"/>
</dbReference>
<dbReference type="InterPro" id="IPR023213">
    <property type="entry name" value="CAT-like_dom_sf"/>
</dbReference>
<dbReference type="InterPro" id="IPR020806">
    <property type="entry name" value="PKS_PP-bd"/>
</dbReference>
<dbReference type="InterPro" id="IPR001242">
    <property type="entry name" value="Condensation_dom"/>
</dbReference>
<dbReference type="PROSITE" id="PS50075">
    <property type="entry name" value="CARRIER"/>
    <property type="match status" value="2"/>
</dbReference>
<keyword evidence="2" id="KW-0596">Phosphopantetheine</keyword>
<dbReference type="InterPro" id="IPR025110">
    <property type="entry name" value="AMP-bd_C"/>
</dbReference>
<feature type="region of interest" description="Disordered" evidence="4">
    <location>
        <begin position="915"/>
        <end position="935"/>
    </location>
</feature>
<evidence type="ECO:0000256" key="1">
    <source>
        <dbReference type="ARBA" id="ARBA00001957"/>
    </source>
</evidence>
<dbReference type="GO" id="GO:0031177">
    <property type="term" value="F:phosphopantetheine binding"/>
    <property type="evidence" value="ECO:0007669"/>
    <property type="project" value="InterPro"/>
</dbReference>
<dbReference type="InterPro" id="IPR036736">
    <property type="entry name" value="ACP-like_sf"/>
</dbReference>
<accession>A0A1H7I5B4</accession>
<dbReference type="InterPro" id="IPR006162">
    <property type="entry name" value="Ppantetheine_attach_site"/>
</dbReference>
<organism evidence="6 7">
    <name type="scientific">Nonomuraea pusilla</name>
    <dbReference type="NCBI Taxonomy" id="46177"/>
    <lineage>
        <taxon>Bacteria</taxon>
        <taxon>Bacillati</taxon>
        <taxon>Actinomycetota</taxon>
        <taxon>Actinomycetes</taxon>
        <taxon>Streptosporangiales</taxon>
        <taxon>Streptosporangiaceae</taxon>
        <taxon>Nonomuraea</taxon>
    </lineage>
</organism>
<evidence type="ECO:0000313" key="7">
    <source>
        <dbReference type="Proteomes" id="UP000198953"/>
    </source>
</evidence>
<dbReference type="Gene3D" id="3.40.50.1820">
    <property type="entry name" value="alpha/beta hydrolase"/>
    <property type="match status" value="1"/>
</dbReference>